<protein>
    <submittedName>
        <fullName evidence="1">Uncharacterized protein</fullName>
    </submittedName>
</protein>
<proteinExistence type="predicted"/>
<evidence type="ECO:0000313" key="1">
    <source>
        <dbReference type="EMBL" id="SVC59477.1"/>
    </source>
</evidence>
<accession>A0A382NGW2</accession>
<gene>
    <name evidence="1" type="ORF">METZ01_LOCUS312331</name>
</gene>
<reference evidence="1" key="1">
    <citation type="submission" date="2018-05" db="EMBL/GenBank/DDBJ databases">
        <authorList>
            <person name="Lanie J.A."/>
            <person name="Ng W.-L."/>
            <person name="Kazmierczak K.M."/>
            <person name="Andrzejewski T.M."/>
            <person name="Davidsen T.M."/>
            <person name="Wayne K.J."/>
            <person name="Tettelin H."/>
            <person name="Glass J.I."/>
            <person name="Rusch D."/>
            <person name="Podicherti R."/>
            <person name="Tsui H.-C.T."/>
            <person name="Winkler M.E."/>
        </authorList>
    </citation>
    <scope>NUCLEOTIDE SEQUENCE</scope>
</reference>
<sequence length="142" mass="15554">MYIIIQNDIGAGEYTMEITMVTDDNDPDPANDCGMGVDAHDSIYSANWADYTWLNNSNQIDANGDADDVGGICTGWLSSAGAWDSNDYYNILVPSGKYLSMNVTWNQVGTGTIFTYMYKCQIQTAPCTYPANGAYYVSQQSS</sequence>
<feature type="non-terminal residue" evidence="1">
    <location>
        <position position="142"/>
    </location>
</feature>
<dbReference type="AlphaFoldDB" id="A0A382NGW2"/>
<dbReference type="EMBL" id="UINC01099872">
    <property type="protein sequence ID" value="SVC59477.1"/>
    <property type="molecule type" value="Genomic_DNA"/>
</dbReference>
<name>A0A382NGW2_9ZZZZ</name>
<organism evidence="1">
    <name type="scientific">marine metagenome</name>
    <dbReference type="NCBI Taxonomy" id="408172"/>
    <lineage>
        <taxon>unclassified sequences</taxon>
        <taxon>metagenomes</taxon>
        <taxon>ecological metagenomes</taxon>
    </lineage>
</organism>